<name>A0A5B8MUC4_9CHLO</name>
<keyword evidence="2" id="KW-0150">Chloroplast</keyword>
<sequence length="227" mass="23793">MNCTVSSSLSSARAKAVGVAVAGRRASNSAAISWNKSARRHKVKARAEEDEEAKGVMADIGLGDLEEVMEKASGGSTTSDMMPEDMDGLMKFLGAEDVDFAQKLLVEKYGESLYRELGFTKQAETINGRLAMIGFLAGFGGIFAGDVLTQFATAPKTSLVVALGIIAATLVPSVKPEGYIPSGVKDGVMKAYEGAGLSDIFTPKAELINGRGAMIGFLALTVLSIIF</sequence>
<protein>
    <submittedName>
        <fullName evidence="4">Uncharacterized protein</fullName>
    </submittedName>
</protein>
<keyword evidence="5" id="KW-1185">Reference proteome</keyword>
<evidence type="ECO:0000256" key="1">
    <source>
        <dbReference type="ARBA" id="ARBA00004229"/>
    </source>
</evidence>
<evidence type="ECO:0000256" key="3">
    <source>
        <dbReference type="ARBA" id="ARBA00022640"/>
    </source>
</evidence>
<dbReference type="EMBL" id="CP031046">
    <property type="protein sequence ID" value="QDZ24378.1"/>
    <property type="molecule type" value="Genomic_DNA"/>
</dbReference>
<accession>A0A5B8MUC4</accession>
<dbReference type="GO" id="GO:0009507">
    <property type="term" value="C:chloroplast"/>
    <property type="evidence" value="ECO:0007669"/>
    <property type="project" value="UniProtKB-SubCell"/>
</dbReference>
<dbReference type="Pfam" id="PF00504">
    <property type="entry name" value="Chloroa_b-bind"/>
    <property type="match status" value="1"/>
</dbReference>
<proteinExistence type="predicted"/>
<dbReference type="AlphaFoldDB" id="A0A5B8MUC4"/>
<gene>
    <name evidence="4" type="ORF">A3770_13p68960</name>
</gene>
<organism evidence="4 5">
    <name type="scientific">Chloropicon primus</name>
    <dbReference type="NCBI Taxonomy" id="1764295"/>
    <lineage>
        <taxon>Eukaryota</taxon>
        <taxon>Viridiplantae</taxon>
        <taxon>Chlorophyta</taxon>
        <taxon>Chloropicophyceae</taxon>
        <taxon>Chloropicales</taxon>
        <taxon>Chloropicaceae</taxon>
        <taxon>Chloropicon</taxon>
    </lineage>
</organism>
<evidence type="ECO:0000313" key="4">
    <source>
        <dbReference type="EMBL" id="QDZ24378.1"/>
    </source>
</evidence>
<comment type="subcellular location">
    <subcellularLocation>
        <location evidence="1">Plastid</location>
        <location evidence="1">Chloroplast</location>
    </subcellularLocation>
</comment>
<dbReference type="Proteomes" id="UP000316726">
    <property type="component" value="Chromosome 13"/>
</dbReference>
<dbReference type="OrthoDB" id="513190at2759"/>
<keyword evidence="3" id="KW-0934">Plastid</keyword>
<reference evidence="4 5" key="1">
    <citation type="submission" date="2018-07" db="EMBL/GenBank/DDBJ databases">
        <title>The complete nuclear genome of the prasinophyte Chloropicon primus (CCMP1205).</title>
        <authorList>
            <person name="Pombert J.-F."/>
            <person name="Otis C."/>
            <person name="Turmel M."/>
            <person name="Lemieux C."/>
        </authorList>
    </citation>
    <scope>NUCLEOTIDE SEQUENCE [LARGE SCALE GENOMIC DNA]</scope>
    <source>
        <strain evidence="4 5">CCMP1205</strain>
    </source>
</reference>
<dbReference type="SUPFAM" id="SSF103511">
    <property type="entry name" value="Chlorophyll a-b binding protein"/>
    <property type="match status" value="1"/>
</dbReference>
<evidence type="ECO:0000313" key="5">
    <source>
        <dbReference type="Proteomes" id="UP000316726"/>
    </source>
</evidence>
<evidence type="ECO:0000256" key="2">
    <source>
        <dbReference type="ARBA" id="ARBA00022528"/>
    </source>
</evidence>
<dbReference type="InterPro" id="IPR022796">
    <property type="entry name" value="Chloroa_b-bind"/>
</dbReference>